<dbReference type="PANTHER" id="PTHR31901">
    <property type="entry name" value="GH3 DOMAIN-CONTAINING PROTEIN"/>
    <property type="match status" value="1"/>
</dbReference>
<proteinExistence type="predicted"/>
<dbReference type="PANTHER" id="PTHR31901:SF44">
    <property type="entry name" value="INDOLE-3-ACETIC ACID-AMIDO SYNTHETASE GH3.6-RELATED"/>
    <property type="match status" value="1"/>
</dbReference>
<evidence type="ECO:0000313" key="1">
    <source>
        <dbReference type="EnsemblPlants" id="ORUFI06G11920.1"/>
    </source>
</evidence>
<dbReference type="GO" id="GO:0016881">
    <property type="term" value="F:acid-amino acid ligase activity"/>
    <property type="evidence" value="ECO:0007669"/>
    <property type="project" value="TreeGrafter"/>
</dbReference>
<dbReference type="InterPro" id="IPR004993">
    <property type="entry name" value="GH3"/>
</dbReference>
<dbReference type="HOGENOM" id="CLU_140013_0_0_1"/>
<dbReference type="Gramene" id="ORUFI06G11920.1">
    <property type="protein sequence ID" value="ORUFI06G11920.1"/>
    <property type="gene ID" value="ORUFI06G11920"/>
</dbReference>
<keyword evidence="2" id="KW-1185">Reference proteome</keyword>
<organism evidence="1 2">
    <name type="scientific">Oryza rufipogon</name>
    <name type="common">Brownbeard rice</name>
    <name type="synonym">Asian wild rice</name>
    <dbReference type="NCBI Taxonomy" id="4529"/>
    <lineage>
        <taxon>Eukaryota</taxon>
        <taxon>Viridiplantae</taxon>
        <taxon>Streptophyta</taxon>
        <taxon>Embryophyta</taxon>
        <taxon>Tracheophyta</taxon>
        <taxon>Spermatophyta</taxon>
        <taxon>Magnoliopsida</taxon>
        <taxon>Liliopsida</taxon>
        <taxon>Poales</taxon>
        <taxon>Poaceae</taxon>
        <taxon>BOP clade</taxon>
        <taxon>Oryzoideae</taxon>
        <taxon>Oryzeae</taxon>
        <taxon>Oryzinae</taxon>
        <taxon>Oryza</taxon>
    </lineage>
</organism>
<evidence type="ECO:0000313" key="2">
    <source>
        <dbReference type="Proteomes" id="UP000008022"/>
    </source>
</evidence>
<dbReference type="AlphaFoldDB" id="A0A0E0PWK1"/>
<dbReference type="EnsemblPlants" id="ORUFI06G11920.1">
    <property type="protein sequence ID" value="ORUFI06G11920.1"/>
    <property type="gene ID" value="ORUFI06G11920"/>
</dbReference>
<protein>
    <submittedName>
        <fullName evidence="1">Uncharacterized protein</fullName>
    </submittedName>
</protein>
<dbReference type="Proteomes" id="UP000008022">
    <property type="component" value="Unassembled WGS sequence"/>
</dbReference>
<sequence>MATELVWDPHVEAFHSNTKVVATGENLLRKGESMVEWGEEATKQQRTTLPKGSVFGNIEKPPWCALCASIAPSGGSSAIDFLVIKHFVGEALLVLGTDYLASECAIGINLECTSPLEETIYVLPTTAYFEFTPFDMDAGRHAATAEPVDITSSRPAKRTS</sequence>
<reference evidence="2" key="1">
    <citation type="submission" date="2013-06" db="EMBL/GenBank/DDBJ databases">
        <authorList>
            <person name="Zhao Q."/>
        </authorList>
    </citation>
    <scope>NUCLEOTIDE SEQUENCE</scope>
    <source>
        <strain evidence="2">cv. W1943</strain>
    </source>
</reference>
<name>A0A0E0PWK1_ORYRU</name>
<reference evidence="1" key="2">
    <citation type="submission" date="2015-06" db="UniProtKB">
        <authorList>
            <consortium name="EnsemblPlants"/>
        </authorList>
    </citation>
    <scope>IDENTIFICATION</scope>
</reference>
<accession>A0A0E0PWK1</accession>
<dbReference type="GO" id="GO:0005737">
    <property type="term" value="C:cytoplasm"/>
    <property type="evidence" value="ECO:0007669"/>
    <property type="project" value="TreeGrafter"/>
</dbReference>